<dbReference type="Gene3D" id="1.20.930.40">
    <property type="entry name" value="Transferrin receptor-like, dimerisation domain"/>
    <property type="match status" value="1"/>
</dbReference>
<dbReference type="CDD" id="cd02121">
    <property type="entry name" value="PA_GCPII_like"/>
    <property type="match status" value="1"/>
</dbReference>
<dbReference type="Gene3D" id="3.40.630.10">
    <property type="entry name" value="Zn peptidases"/>
    <property type="match status" value="1"/>
</dbReference>
<sequence length="875" mass="96591">MTGEKVTKGSVGLPAPAASRSVSRPHRLRNAVALATACGLFYLGTMSWNEYRSRPVDSFAPLVGASNEIRYRHENFGFDPKKAEDIFLSTPSPESAISVAKIWTEKPHLAGTANDYYSSVQQLEVFKKHFGIKSTSKSLPVFDAGSKESRRAVLSIPNITEPTAWIDTYYPLLNFPDRRKLEILNDDGTPFWSANVEETPAEGDPAGQWYDTIGAWHGLSKGGDVQGKLVYVGYGRKQDFDELAAAGHNLTGSIALIRYGAVFRGLKVQAAQEAGAVGALIYSDPRDNGAVTVENGYEYWPNGPALNPDSVQRGSVLFLSTYPGDPGTPGTPAYPNANRTEGTNIPSIPSLPISWANAQVLLKELDGSDTIFSNRKIRFLNGVRNDIKPIWNTMAVIPGHIRNEVVLLGNHRDAWVLGAGDPTSGTVSVHEIAKGLGELLKQGWKPLRTIIFASWDAEEYGLIGSTEWGEDFADWIQEHVVAYLNVDVASAGDRFGLAGSPSLAHLLRQAAIDVPHPSDANRTLWDAKDDLGPFTGPVDRDAFAIQQEAELARNAASSTGVSPLGSGSDYTVFLQRLGVASSDESFSGTSQSAVYHYHSIWDSQTWMEKYGDPGFLRHVAVAKHLGLVLLRLADSIVLPLNTTHYAYELENYLDHVVDLATGISDEPNFTELRHAISKVKKASEKLDDRKADAEHHLKRALEKIIHREKQTVCGHRKFNTARTWVKKVFGVHEEKKSSYPQKWPEGARATPRIGRLPAWADEQREKTKGPEHGHHRKEHGHYHKGIRKLIRAVKEVQAVNKKLSTFEQGFLSEEGIRDREWYRHLGVAPGKWLGYGATTLPALTEAITIEKNATLVAREAERLTYLLEKLAKNLD</sequence>
<dbReference type="Pfam" id="PF02225">
    <property type="entry name" value="PA"/>
    <property type="match status" value="1"/>
</dbReference>
<dbReference type="InterPro" id="IPR007484">
    <property type="entry name" value="Peptidase_M28"/>
</dbReference>
<dbReference type="Gene3D" id="3.50.30.30">
    <property type="match status" value="1"/>
</dbReference>
<comment type="caution">
    <text evidence="6">The sequence shown here is derived from an EMBL/GenBank/DDBJ whole genome shotgun (WGS) entry which is preliminary data.</text>
</comment>
<dbReference type="InterPro" id="IPR007365">
    <property type="entry name" value="TFR-like_dimer_dom"/>
</dbReference>
<dbReference type="Pfam" id="PF04389">
    <property type="entry name" value="Peptidase_M28"/>
    <property type="match status" value="1"/>
</dbReference>
<feature type="compositionally biased region" description="Basic and acidic residues" evidence="2">
    <location>
        <begin position="763"/>
        <end position="772"/>
    </location>
</feature>
<evidence type="ECO:0000256" key="1">
    <source>
        <dbReference type="ARBA" id="ARBA00005634"/>
    </source>
</evidence>
<dbReference type="AlphaFoldDB" id="A0A8H3A5Z5"/>
<dbReference type="GO" id="GO:0004180">
    <property type="term" value="F:carboxypeptidase activity"/>
    <property type="evidence" value="ECO:0007669"/>
    <property type="project" value="TreeGrafter"/>
</dbReference>
<evidence type="ECO:0000259" key="5">
    <source>
        <dbReference type="Pfam" id="PF04389"/>
    </source>
</evidence>
<feature type="compositionally biased region" description="Basic residues" evidence="2">
    <location>
        <begin position="773"/>
        <end position="783"/>
    </location>
</feature>
<dbReference type="EMBL" id="CAJMWS010000302">
    <property type="protein sequence ID" value="CAE6399341.1"/>
    <property type="molecule type" value="Genomic_DNA"/>
</dbReference>
<dbReference type="PANTHER" id="PTHR10404">
    <property type="entry name" value="N-ACETYLATED-ALPHA-LINKED ACIDIC DIPEPTIDASE"/>
    <property type="match status" value="1"/>
</dbReference>
<dbReference type="Proteomes" id="UP000663846">
    <property type="component" value="Unassembled WGS sequence"/>
</dbReference>
<name>A0A8H3A5Z5_9AGAM</name>
<comment type="similarity">
    <text evidence="1">Belongs to the peptidase M28 family. M28B subfamily.</text>
</comment>
<feature type="domain" description="Transferrin receptor-like dimerisation" evidence="4">
    <location>
        <begin position="792"/>
        <end position="874"/>
    </location>
</feature>
<feature type="region of interest" description="Disordered" evidence="2">
    <location>
        <begin position="763"/>
        <end position="783"/>
    </location>
</feature>
<evidence type="ECO:0008006" key="8">
    <source>
        <dbReference type="Google" id="ProtNLM"/>
    </source>
</evidence>
<protein>
    <recommendedName>
        <fullName evidence="8">Zn-dependent exopeptidase</fullName>
    </recommendedName>
</protein>
<reference evidence="6" key="1">
    <citation type="submission" date="2021-01" db="EMBL/GenBank/DDBJ databases">
        <authorList>
            <person name="Kaushik A."/>
        </authorList>
    </citation>
    <scope>NUCLEOTIDE SEQUENCE</scope>
    <source>
        <strain evidence="6">AG1-1C</strain>
    </source>
</reference>
<dbReference type="InterPro" id="IPR039373">
    <property type="entry name" value="Peptidase_M28B"/>
</dbReference>
<evidence type="ECO:0000313" key="6">
    <source>
        <dbReference type="EMBL" id="CAE6399341.1"/>
    </source>
</evidence>
<dbReference type="SUPFAM" id="SSF52025">
    <property type="entry name" value="PA domain"/>
    <property type="match status" value="1"/>
</dbReference>
<feature type="domain" description="PA" evidence="3">
    <location>
        <begin position="225"/>
        <end position="296"/>
    </location>
</feature>
<evidence type="ECO:0000313" key="7">
    <source>
        <dbReference type="Proteomes" id="UP000663846"/>
    </source>
</evidence>
<dbReference type="PANTHER" id="PTHR10404:SF46">
    <property type="entry name" value="VACUOLAR PROTEIN SORTING-ASSOCIATED PROTEIN 70"/>
    <property type="match status" value="1"/>
</dbReference>
<dbReference type="SUPFAM" id="SSF47672">
    <property type="entry name" value="Transferrin receptor-like dimerisation domain"/>
    <property type="match status" value="1"/>
</dbReference>
<dbReference type="InterPro" id="IPR003137">
    <property type="entry name" value="PA_domain"/>
</dbReference>
<evidence type="ECO:0000259" key="3">
    <source>
        <dbReference type="Pfam" id="PF02225"/>
    </source>
</evidence>
<feature type="domain" description="Peptidase M28" evidence="5">
    <location>
        <begin position="392"/>
        <end position="523"/>
    </location>
</feature>
<dbReference type="CDD" id="cd08022">
    <property type="entry name" value="M28_PSMA_like"/>
    <property type="match status" value="1"/>
</dbReference>
<dbReference type="FunFam" id="3.40.630.10:FF:000101">
    <property type="entry name" value="N-acetylated alpha-linked acidic dipeptidase like 1"/>
    <property type="match status" value="1"/>
</dbReference>
<feature type="region of interest" description="Disordered" evidence="2">
    <location>
        <begin position="1"/>
        <end position="20"/>
    </location>
</feature>
<proteinExistence type="inferred from homology"/>
<dbReference type="Pfam" id="PF04253">
    <property type="entry name" value="TFR_dimer"/>
    <property type="match status" value="1"/>
</dbReference>
<evidence type="ECO:0000259" key="4">
    <source>
        <dbReference type="Pfam" id="PF04253"/>
    </source>
</evidence>
<dbReference type="InterPro" id="IPR046450">
    <property type="entry name" value="PA_dom_sf"/>
</dbReference>
<organism evidence="6 7">
    <name type="scientific">Rhizoctonia solani</name>
    <dbReference type="NCBI Taxonomy" id="456999"/>
    <lineage>
        <taxon>Eukaryota</taxon>
        <taxon>Fungi</taxon>
        <taxon>Dikarya</taxon>
        <taxon>Basidiomycota</taxon>
        <taxon>Agaricomycotina</taxon>
        <taxon>Agaricomycetes</taxon>
        <taxon>Cantharellales</taxon>
        <taxon>Ceratobasidiaceae</taxon>
        <taxon>Rhizoctonia</taxon>
    </lineage>
</organism>
<evidence type="ECO:0000256" key="2">
    <source>
        <dbReference type="SAM" id="MobiDB-lite"/>
    </source>
</evidence>
<dbReference type="InterPro" id="IPR036757">
    <property type="entry name" value="TFR-like_dimer_dom_sf"/>
</dbReference>
<dbReference type="SUPFAM" id="SSF53187">
    <property type="entry name" value="Zn-dependent exopeptidases"/>
    <property type="match status" value="1"/>
</dbReference>
<accession>A0A8H3A5Z5</accession>
<gene>
    <name evidence="6" type="ORF">RDB_LOCUS54497</name>
</gene>